<evidence type="ECO:0000256" key="2">
    <source>
        <dbReference type="ARBA" id="ARBA00023043"/>
    </source>
</evidence>
<reference evidence="5 6" key="1">
    <citation type="submission" date="2016-11" db="UniProtKB">
        <authorList>
            <consortium name="WormBaseParasite"/>
        </authorList>
    </citation>
    <scope>IDENTIFICATION</scope>
</reference>
<keyword evidence="2 3" id="KW-0040">ANK repeat</keyword>
<proteinExistence type="predicted"/>
<evidence type="ECO:0000256" key="3">
    <source>
        <dbReference type="PROSITE-ProRule" id="PRU00023"/>
    </source>
</evidence>
<keyword evidence="1" id="KW-0677">Repeat</keyword>
<feature type="repeat" description="ANK" evidence="3">
    <location>
        <begin position="706"/>
        <end position="738"/>
    </location>
</feature>
<evidence type="ECO:0000256" key="1">
    <source>
        <dbReference type="ARBA" id="ARBA00022737"/>
    </source>
</evidence>
<protein>
    <submittedName>
        <fullName evidence="5 6">ANK_REP_REGION domain-containing protein</fullName>
    </submittedName>
</protein>
<dbReference type="InterPro" id="IPR002110">
    <property type="entry name" value="Ankyrin_rpt"/>
</dbReference>
<keyword evidence="4" id="KW-1185">Reference proteome</keyword>
<name>A0A1I8IDW6_9PLAT</name>
<dbReference type="PANTHER" id="PTHR24198:SF188">
    <property type="entry name" value="ANKYRIN REPEAT DOMAIN 55"/>
    <property type="match status" value="1"/>
</dbReference>
<accession>A0A1I8IDW6</accession>
<dbReference type="PROSITE" id="PS50088">
    <property type="entry name" value="ANK_REPEAT"/>
    <property type="match status" value="2"/>
</dbReference>
<dbReference type="Gene3D" id="1.25.40.20">
    <property type="entry name" value="Ankyrin repeat-containing domain"/>
    <property type="match status" value="3"/>
</dbReference>
<dbReference type="InterPro" id="IPR036770">
    <property type="entry name" value="Ankyrin_rpt-contain_sf"/>
</dbReference>
<feature type="repeat" description="ANK" evidence="3">
    <location>
        <begin position="670"/>
        <end position="705"/>
    </location>
</feature>
<dbReference type="SMART" id="SM00248">
    <property type="entry name" value="ANK"/>
    <property type="match status" value="8"/>
</dbReference>
<dbReference type="Proteomes" id="UP000095280">
    <property type="component" value="Unplaced"/>
</dbReference>
<dbReference type="Pfam" id="PF12796">
    <property type="entry name" value="Ank_2"/>
    <property type="match status" value="1"/>
</dbReference>
<dbReference type="PANTHER" id="PTHR24198">
    <property type="entry name" value="ANKYRIN REPEAT AND PROTEIN KINASE DOMAIN-CONTAINING PROTEIN"/>
    <property type="match status" value="1"/>
</dbReference>
<dbReference type="WBParaSite" id="maker-uti_cns_0011626-snap-gene-0.7-mRNA-1">
    <property type="protein sequence ID" value="maker-uti_cns_0011626-snap-gene-0.7-mRNA-1"/>
    <property type="gene ID" value="maker-uti_cns_0011626-snap-gene-0.7"/>
</dbReference>
<organism evidence="4 5">
    <name type="scientific">Macrostomum lignano</name>
    <dbReference type="NCBI Taxonomy" id="282301"/>
    <lineage>
        <taxon>Eukaryota</taxon>
        <taxon>Metazoa</taxon>
        <taxon>Spiralia</taxon>
        <taxon>Lophotrochozoa</taxon>
        <taxon>Platyhelminthes</taxon>
        <taxon>Rhabditophora</taxon>
        <taxon>Macrostomorpha</taxon>
        <taxon>Macrostomida</taxon>
        <taxon>Macrostomidae</taxon>
        <taxon>Macrostomum</taxon>
    </lineage>
</organism>
<sequence length="1355" mass="150253">MSSEKPADQLEAAARNGNFDSVKKFLAVLADSAGQEQTLEKVIKISTKAGHAEMVSELLKYAPDSEFRDRYCRTAIQTANVYDREEIVKESLPAVTDADVLDQCRQSAVECFARNGRESAVMEILKAVRGSPVENECLRLATYGAASRGHKKLVSELIQAAADATRRNEVFWEGIRTAATFGHNEIVSELLQSFGHNAVQDQRFKEIVGQAVKNGHKVIADELIAAVSDGAIKDSLQKTALWEAAKTGRHEMLAGFLPVSDSTTRDKLCVSLVRLSVSSGHPATAYELAKTVRDAECKDQCCEIVIADGCKQSWRDTIADALELVSDSKRKERLYNYIVLTATRNGWRELLTRLLQTASHPNLRDRCCKEATLVAANEGHVEILSELLNSVSDPEMKNKCYRKGITGAAMSDQKEALALLLHTITDQQVKDRCCIKAVGVAARKGHESSLSQLLAAIANPDSKIQSYKDATICASADGRSELVTKLLQEITDPVVRAECCSAAVSRAALSSHVPTIVTLLAALDDSRAKLECLKEAVANAILDGRMHFFSDLLQTVPPELRHQYVQIGVRTSIENARSEALTVILRGLSDVQDPTLQGCKPPVSMSDPALLRLLNGDAVKRQAENLALLAKLHPEKGRHAALLKSIEAGHVSLAVSLLPYMARIDSSDAQGITALMLAARHGHDQIVHAVLAILADPAAVNAQDNEGFTALSMACRAGHVRVAKYLMDAGAELKPRDVQLASEGGHADFHAFLLWKLNGCPTETIPEIKFDLQQIRDDPNEDQTLSIALHKLLNSAGFTQQRVVFQTRMADFLQSLAKLLTKSEIVMTGSFADGWGNNLVKLNGRTAADSDIDWTVIVPGVTLHLQGGCACSGASIDRLSVDEGHVVLEVAAGSSPAIAADACGMRPAMDTCYAFQCCSEFCADRCSVLLSDHEKVHLVRATRPNSNSDLRVSFSFHEKKIIRQLNTIQGQLFILLKFVCKRLLPRLWRTQGLKTYNAKTLLFFIMERHRLTEHVWQPENLISLLKESLNLMLQFMTDSPDPDICMPHFFMPKAPLFVKNAGIGGNYLGTKRRIAEKLFELRKDANQLYQSISAHVRPLQSRKFYCHPFTLLPLTPCLSLAEVEKQKVDTIVYVHYGAQIYNLVFAAIVELQADGFDKNAFAKRVCLLPHNCCDTAKLCLMVMAELKVGNEAEAKKLSGWDATDSISWDEFFREFPKHNFAWRFCFAWEPNNPALKFDFLPHSTRHLIAVKSSGQSSHLYINFRCLWWSLVFETQPLLGALFVERWLKELREDFEDAEFMELETVYHICLKLELQKHAQEGLRLMEQLVRDQKAGLARGEAADEEKFESLKSLND</sequence>
<dbReference type="PROSITE" id="PS50297">
    <property type="entry name" value="ANK_REP_REGION"/>
    <property type="match status" value="1"/>
</dbReference>
<dbReference type="WBParaSite" id="maker-uti_cns_0047975-snap-gene-0.20-mRNA-1">
    <property type="protein sequence ID" value="maker-uti_cns_0047975-snap-gene-0.20-mRNA-1"/>
    <property type="gene ID" value="maker-uti_cns_0047975-snap-gene-0.20"/>
</dbReference>
<evidence type="ECO:0000313" key="6">
    <source>
        <dbReference type="WBParaSite" id="maker-uti_cns_0047975-snap-gene-0.20-mRNA-1"/>
    </source>
</evidence>
<evidence type="ECO:0000313" key="5">
    <source>
        <dbReference type="WBParaSite" id="maker-uti_cns_0011626-snap-gene-0.7-mRNA-1"/>
    </source>
</evidence>
<dbReference type="Gene3D" id="1.10.1410.40">
    <property type="match status" value="1"/>
</dbReference>
<dbReference type="SUPFAM" id="SSF48403">
    <property type="entry name" value="Ankyrin repeat"/>
    <property type="match status" value="3"/>
</dbReference>
<evidence type="ECO:0000313" key="4">
    <source>
        <dbReference type="Proteomes" id="UP000095280"/>
    </source>
</evidence>